<accession>A0ABQ3HCU1</accession>
<protein>
    <submittedName>
        <fullName evidence="1">Uncharacterized protein</fullName>
    </submittedName>
</protein>
<dbReference type="RefSeq" id="WP_189354146.1">
    <property type="nucleotide sequence ID" value="NZ_BMYP01000037.1"/>
</dbReference>
<comment type="caution">
    <text evidence="1">The sequence shown here is derived from an EMBL/GenBank/DDBJ whole genome shotgun (WGS) entry which is preliminary data.</text>
</comment>
<evidence type="ECO:0000313" key="1">
    <source>
        <dbReference type="EMBL" id="GHD80314.1"/>
    </source>
</evidence>
<gene>
    <name evidence="1" type="ORF">GCM10011419_24830</name>
</gene>
<name>A0ABQ3HCU1_9NEIS</name>
<sequence length="202" mass="23275">MTTIDNALLDVRKAYRLLADYQQRVLELLGFIREELGATHYHQHYRNKMPRSLDRLERSDDGGQRLLPFNDVSFLWLRDHGQEDPAHFHRKGDLLIDVWVRSDTGNGADEESEQAAEDSSSELRIYFFQCVEPKEESHNWYYQVWSNTDYPPLGEVAVCDDNPGYRAYGEALSLADLVDEASVRVAIAALRQRASEKLDQAI</sequence>
<proteinExistence type="predicted"/>
<organism evidence="1 2">
    <name type="scientific">Vogesella fluminis</name>
    <dbReference type="NCBI Taxonomy" id="1069161"/>
    <lineage>
        <taxon>Bacteria</taxon>
        <taxon>Pseudomonadati</taxon>
        <taxon>Pseudomonadota</taxon>
        <taxon>Betaproteobacteria</taxon>
        <taxon>Neisseriales</taxon>
        <taxon>Chromobacteriaceae</taxon>
        <taxon>Vogesella</taxon>
    </lineage>
</organism>
<keyword evidence="2" id="KW-1185">Reference proteome</keyword>
<dbReference type="Proteomes" id="UP000662678">
    <property type="component" value="Unassembled WGS sequence"/>
</dbReference>
<evidence type="ECO:0000313" key="2">
    <source>
        <dbReference type="Proteomes" id="UP000662678"/>
    </source>
</evidence>
<reference evidence="2" key="1">
    <citation type="journal article" date="2019" name="Int. J. Syst. Evol. Microbiol.">
        <title>The Global Catalogue of Microorganisms (GCM) 10K type strain sequencing project: providing services to taxonomists for standard genome sequencing and annotation.</title>
        <authorList>
            <consortium name="The Broad Institute Genomics Platform"/>
            <consortium name="The Broad Institute Genome Sequencing Center for Infectious Disease"/>
            <person name="Wu L."/>
            <person name="Ma J."/>
        </authorList>
    </citation>
    <scope>NUCLEOTIDE SEQUENCE [LARGE SCALE GENOMIC DNA]</scope>
    <source>
        <strain evidence="2">KCTC 23713</strain>
    </source>
</reference>
<dbReference type="EMBL" id="BMYP01000037">
    <property type="protein sequence ID" value="GHD80314.1"/>
    <property type="molecule type" value="Genomic_DNA"/>
</dbReference>